<dbReference type="SUPFAM" id="SSF52047">
    <property type="entry name" value="RNI-like"/>
    <property type="match status" value="1"/>
</dbReference>
<reference evidence="1 2" key="1">
    <citation type="submission" date="2014-04" db="EMBL/GenBank/DDBJ databases">
        <authorList>
            <consortium name="DOE Joint Genome Institute"/>
            <person name="Kuo A."/>
            <person name="Gay G."/>
            <person name="Dore J."/>
            <person name="Kohler A."/>
            <person name="Nagy L.G."/>
            <person name="Floudas D."/>
            <person name="Copeland A."/>
            <person name="Barry K.W."/>
            <person name="Cichocki N."/>
            <person name="Veneault-Fourrey C."/>
            <person name="LaButti K."/>
            <person name="Lindquist E.A."/>
            <person name="Lipzen A."/>
            <person name="Lundell T."/>
            <person name="Morin E."/>
            <person name="Murat C."/>
            <person name="Sun H."/>
            <person name="Tunlid A."/>
            <person name="Henrissat B."/>
            <person name="Grigoriev I.V."/>
            <person name="Hibbett D.S."/>
            <person name="Martin F."/>
            <person name="Nordberg H.P."/>
            <person name="Cantor M.N."/>
            <person name="Hua S.X."/>
        </authorList>
    </citation>
    <scope>NUCLEOTIDE SEQUENCE [LARGE SCALE GENOMIC DNA]</scope>
    <source>
        <strain evidence="2">h7</strain>
    </source>
</reference>
<dbReference type="EMBL" id="KN831774">
    <property type="protein sequence ID" value="KIM44022.1"/>
    <property type="molecule type" value="Genomic_DNA"/>
</dbReference>
<name>A0A0C2YSL9_HEBCY</name>
<evidence type="ECO:0000313" key="1">
    <source>
        <dbReference type="EMBL" id="KIM44022.1"/>
    </source>
</evidence>
<accession>A0A0C2YSL9</accession>
<dbReference type="AlphaFoldDB" id="A0A0C2YSL9"/>
<evidence type="ECO:0000313" key="2">
    <source>
        <dbReference type="Proteomes" id="UP000053424"/>
    </source>
</evidence>
<dbReference type="HOGENOM" id="CLU_566249_0_0_1"/>
<dbReference type="OrthoDB" id="3055718at2759"/>
<gene>
    <name evidence="1" type="ORF">M413DRAFT_443089</name>
</gene>
<evidence type="ECO:0008006" key="3">
    <source>
        <dbReference type="Google" id="ProtNLM"/>
    </source>
</evidence>
<dbReference type="Proteomes" id="UP000053424">
    <property type="component" value="Unassembled WGS sequence"/>
</dbReference>
<organism evidence="1 2">
    <name type="scientific">Hebeloma cylindrosporum</name>
    <dbReference type="NCBI Taxonomy" id="76867"/>
    <lineage>
        <taxon>Eukaryota</taxon>
        <taxon>Fungi</taxon>
        <taxon>Dikarya</taxon>
        <taxon>Basidiomycota</taxon>
        <taxon>Agaricomycotina</taxon>
        <taxon>Agaricomycetes</taxon>
        <taxon>Agaricomycetidae</taxon>
        <taxon>Agaricales</taxon>
        <taxon>Agaricineae</taxon>
        <taxon>Hymenogastraceae</taxon>
        <taxon>Hebeloma</taxon>
    </lineage>
</organism>
<protein>
    <recommendedName>
        <fullName evidence="3">F-box domain-containing protein</fullName>
    </recommendedName>
</protein>
<keyword evidence="2" id="KW-1185">Reference proteome</keyword>
<sequence>MSGFSASLPFDIFALIVEHFAFLPKGRGLKVLSSLSRTCSTLQPICQRRIFSTISIRPRICDWSYTSRARPENEYDVPSVAFAKLHRVLEDNPTLAGYVRTLYYHSHDSNCEGDGGEGLVQLLGTFTRLENFVIVPYIDVNDFGINEVEEADEEAIFDTNVSVLPLRWNKLRPSVQDALTKLIGTVSTLQFKNIVNFPLDAFLLCPKLRCLDISQSRLLPLSPHASLHNPPIRLEELRLVPGARNNIQVLRGLRPEGLPVFDFSHIKRISFTLDNDGDPDQLGEILQGSLLESLQISSPDWRSLKIADSVSLQTQQLENLRELTLTRSSSLEKLHVSLNAYPIPHHERDILEDLKRLDSHLTDPVNFPVLESVSLSVNIIPCHTQATQHWDRLPETHLSQLKRTIPEFKYSVQSAWQ</sequence>
<proteinExistence type="predicted"/>
<reference evidence="2" key="2">
    <citation type="submission" date="2015-01" db="EMBL/GenBank/DDBJ databases">
        <title>Evolutionary Origins and Diversification of the Mycorrhizal Mutualists.</title>
        <authorList>
            <consortium name="DOE Joint Genome Institute"/>
            <consortium name="Mycorrhizal Genomics Consortium"/>
            <person name="Kohler A."/>
            <person name="Kuo A."/>
            <person name="Nagy L.G."/>
            <person name="Floudas D."/>
            <person name="Copeland A."/>
            <person name="Barry K.W."/>
            <person name="Cichocki N."/>
            <person name="Veneault-Fourrey C."/>
            <person name="LaButti K."/>
            <person name="Lindquist E.A."/>
            <person name="Lipzen A."/>
            <person name="Lundell T."/>
            <person name="Morin E."/>
            <person name="Murat C."/>
            <person name="Riley R."/>
            <person name="Ohm R."/>
            <person name="Sun H."/>
            <person name="Tunlid A."/>
            <person name="Henrissat B."/>
            <person name="Grigoriev I.V."/>
            <person name="Hibbett D.S."/>
            <person name="Martin F."/>
        </authorList>
    </citation>
    <scope>NUCLEOTIDE SEQUENCE [LARGE SCALE GENOMIC DNA]</scope>
    <source>
        <strain evidence="2">h7</strain>
    </source>
</reference>
<dbReference type="Gene3D" id="3.80.10.10">
    <property type="entry name" value="Ribonuclease Inhibitor"/>
    <property type="match status" value="1"/>
</dbReference>
<dbReference type="InterPro" id="IPR032675">
    <property type="entry name" value="LRR_dom_sf"/>
</dbReference>